<feature type="compositionally biased region" description="Low complexity" evidence="2">
    <location>
        <begin position="888"/>
        <end position="899"/>
    </location>
</feature>
<dbReference type="Gene3D" id="4.10.60.10">
    <property type="entry name" value="Zinc finger, CCHC-type"/>
    <property type="match status" value="1"/>
</dbReference>
<dbReference type="EMBL" id="CAXAMN010010202">
    <property type="protein sequence ID" value="CAK9031068.1"/>
    <property type="molecule type" value="Genomic_DNA"/>
</dbReference>
<name>A0ABP0KXU4_9DINO</name>
<dbReference type="InterPro" id="IPR036397">
    <property type="entry name" value="RNaseH_sf"/>
</dbReference>
<dbReference type="InterPro" id="IPR036875">
    <property type="entry name" value="Znf_CCHC_sf"/>
</dbReference>
<accession>A0ABP0KXU4</accession>
<dbReference type="PROSITE" id="PS50158">
    <property type="entry name" value="ZF_CCHC"/>
    <property type="match status" value="1"/>
</dbReference>
<reference evidence="4 5" key="1">
    <citation type="submission" date="2024-02" db="EMBL/GenBank/DDBJ databases">
        <authorList>
            <person name="Chen Y."/>
            <person name="Shah S."/>
            <person name="Dougan E. K."/>
            <person name="Thang M."/>
            <person name="Chan C."/>
        </authorList>
    </citation>
    <scope>NUCLEOTIDE SEQUENCE [LARGE SCALE GENOMIC DNA]</scope>
</reference>
<dbReference type="InterPro" id="IPR021109">
    <property type="entry name" value="Peptidase_aspartic_dom_sf"/>
</dbReference>
<evidence type="ECO:0000313" key="4">
    <source>
        <dbReference type="EMBL" id="CAK9031068.1"/>
    </source>
</evidence>
<feature type="region of interest" description="Disordered" evidence="2">
    <location>
        <begin position="878"/>
        <end position="975"/>
    </location>
</feature>
<gene>
    <name evidence="4" type="ORF">CCMP2556_LOCUS18140</name>
</gene>
<dbReference type="SMART" id="SM00343">
    <property type="entry name" value="ZnF_C2HC"/>
    <property type="match status" value="1"/>
</dbReference>
<evidence type="ECO:0000259" key="3">
    <source>
        <dbReference type="PROSITE" id="PS50158"/>
    </source>
</evidence>
<keyword evidence="1" id="KW-0479">Metal-binding</keyword>
<feature type="domain" description="CCHC-type" evidence="3">
    <location>
        <begin position="231"/>
        <end position="246"/>
    </location>
</feature>
<keyword evidence="1" id="KW-0863">Zinc-finger</keyword>
<dbReference type="InterPro" id="IPR012337">
    <property type="entry name" value="RNaseH-like_sf"/>
</dbReference>
<evidence type="ECO:0000256" key="1">
    <source>
        <dbReference type="PROSITE-ProRule" id="PRU00047"/>
    </source>
</evidence>
<protein>
    <recommendedName>
        <fullName evidence="3">CCHC-type domain-containing protein</fullName>
    </recommendedName>
</protein>
<comment type="caution">
    <text evidence="4">The sequence shown here is derived from an EMBL/GenBank/DDBJ whole genome shotgun (WGS) entry which is preliminary data.</text>
</comment>
<dbReference type="Pfam" id="PF00098">
    <property type="entry name" value="zf-CCHC"/>
    <property type="match status" value="1"/>
</dbReference>
<dbReference type="InterPro" id="IPR001878">
    <property type="entry name" value="Znf_CCHC"/>
</dbReference>
<feature type="region of interest" description="Disordered" evidence="2">
    <location>
        <begin position="457"/>
        <end position="494"/>
    </location>
</feature>
<feature type="compositionally biased region" description="Polar residues" evidence="2">
    <location>
        <begin position="1003"/>
        <end position="1015"/>
    </location>
</feature>
<dbReference type="Gene3D" id="2.40.70.10">
    <property type="entry name" value="Acid Proteases"/>
    <property type="match status" value="1"/>
</dbReference>
<dbReference type="SUPFAM" id="SSF57756">
    <property type="entry name" value="Retrovirus zinc finger-like domains"/>
    <property type="match status" value="1"/>
</dbReference>
<evidence type="ECO:0000313" key="5">
    <source>
        <dbReference type="Proteomes" id="UP001642484"/>
    </source>
</evidence>
<organism evidence="4 5">
    <name type="scientific">Durusdinium trenchii</name>
    <dbReference type="NCBI Taxonomy" id="1381693"/>
    <lineage>
        <taxon>Eukaryota</taxon>
        <taxon>Sar</taxon>
        <taxon>Alveolata</taxon>
        <taxon>Dinophyceae</taxon>
        <taxon>Suessiales</taxon>
        <taxon>Symbiodiniaceae</taxon>
        <taxon>Durusdinium</taxon>
    </lineage>
</organism>
<dbReference type="SUPFAM" id="SSF53098">
    <property type="entry name" value="Ribonuclease H-like"/>
    <property type="match status" value="1"/>
</dbReference>
<keyword evidence="1" id="KW-0862">Zinc</keyword>
<feature type="compositionally biased region" description="Basic and acidic residues" evidence="2">
    <location>
        <begin position="937"/>
        <end position="950"/>
    </location>
</feature>
<sequence>MSAMASSADTTGFKMFSGGLEDAKEYRRWKVWVTNKLLTLSDKVLQAIFSMQAAEGENLKTWISRATELFDRCQRKVNVNFPEEARGWLILHRSGLLSEQKAVILARSLGSLKREDIGRSMRSVYPGYVVSKRRAAGVSLIEDATSVADDNIDPEDEELLEFEQFIAEHQVTGDEPEEAFDEPDVAEALAVSWRERRKEMGQLQRARKFKQAQDVRRSFKVEIEELKRRTKCNKCGAVGHWARECKAAGKGSGKSKSLPVKGKENAAAMVVEETFVALVDCQTTPWLSLHLLRERQARTFSTESEQLLVSSPGFGVLDSGCGRSIIGADTLAEFMELWKTHRTTPPMPFDEVNHFKYGSGQQETSKQAIKVPVILGGCKGTIKAAIVQGQAPLLISRSALKTLKAVINFETNELTVFDSRTVVPLSMNQAGQYTVDLMGSPAETSDSFSEIMLSAPAELSEQPSSTPAAISPSEACEPTPVEDQVPGPEHPKLKRHRQLRPCQCIIYDNWRNRVTSELAQAPPKLLVLCPPCADEGQVSTFAGQYTPQFVHATLNTIPAFRQSTAASLVQCAPCTESQCQEVLMSRNDLQADKSEADICKVLDSLHRNLGHPPAHDLVRILKHANASEKAITLARQFECDICKNQIRPHVALPAKTGRVPGFNEVVGLDVKNLPGWHANQKVKALNIVCHGSCYQMMIPFFQTEATALIRQLFTEHWIRPFGPPKALVIDQARTNMGEALQNHLDLQGTEVRQIAGEAHWQLGRTEVQGGWFSRILTKILAEHLPFEPGALVAYWRHQKFQAGQGVLLGGRWYGTAVVIGLVGRNYIIAHRKHIFRCAPEQLRPATGEERALVQTPQTELLGIRDMIEGGTFRSQNFVDLVPGHYPPEQSSEQQDMSSEAVPDVPAPVESTPELPHASEHQTMDTDNAPETPESEQSEPKRTSSSLDRESGASYGPVRTRSRIHMKSGPAALHVPAHTDAQDDFIDLMKEVVPRLIAEHVSTAPVSENHPNWNPDQDTHEASG</sequence>
<keyword evidence="5" id="KW-1185">Reference proteome</keyword>
<evidence type="ECO:0000256" key="2">
    <source>
        <dbReference type="SAM" id="MobiDB-lite"/>
    </source>
</evidence>
<proteinExistence type="predicted"/>
<dbReference type="Proteomes" id="UP001642484">
    <property type="component" value="Unassembled WGS sequence"/>
</dbReference>
<feature type="region of interest" description="Disordered" evidence="2">
    <location>
        <begin position="1001"/>
        <end position="1023"/>
    </location>
</feature>
<dbReference type="Gene3D" id="3.30.420.10">
    <property type="entry name" value="Ribonuclease H-like superfamily/Ribonuclease H"/>
    <property type="match status" value="1"/>
</dbReference>